<feature type="region of interest" description="Disordered" evidence="4">
    <location>
        <begin position="289"/>
        <end position="335"/>
    </location>
</feature>
<feature type="compositionally biased region" description="Low complexity" evidence="4">
    <location>
        <begin position="817"/>
        <end position="828"/>
    </location>
</feature>
<feature type="compositionally biased region" description="Polar residues" evidence="4">
    <location>
        <begin position="785"/>
        <end position="807"/>
    </location>
</feature>
<evidence type="ECO:0000256" key="3">
    <source>
        <dbReference type="SAM" id="Coils"/>
    </source>
</evidence>
<feature type="compositionally biased region" description="Polar residues" evidence="4">
    <location>
        <begin position="839"/>
        <end position="848"/>
    </location>
</feature>
<dbReference type="Proteomes" id="UP000507222">
    <property type="component" value="Unassembled WGS sequence"/>
</dbReference>
<feature type="coiled-coil region" evidence="3">
    <location>
        <begin position="138"/>
        <end position="165"/>
    </location>
</feature>
<feature type="coiled-coil region" evidence="3">
    <location>
        <begin position="573"/>
        <end position="718"/>
    </location>
</feature>
<feature type="region of interest" description="Disordered" evidence="4">
    <location>
        <begin position="730"/>
        <end position="848"/>
    </location>
</feature>
<evidence type="ECO:0000313" key="5">
    <source>
        <dbReference type="EMBL" id="CAB4265597.1"/>
    </source>
</evidence>
<protein>
    <recommendedName>
        <fullName evidence="7">Filament-like plant protein 4</fullName>
    </recommendedName>
</protein>
<evidence type="ECO:0000256" key="2">
    <source>
        <dbReference type="ARBA" id="ARBA00023054"/>
    </source>
</evidence>
<name>A0A6J5TQX6_PRUAR</name>
<dbReference type="SUPFAM" id="SSF57997">
    <property type="entry name" value="Tropomyosin"/>
    <property type="match status" value="1"/>
</dbReference>
<feature type="region of interest" description="Disordered" evidence="4">
    <location>
        <begin position="199"/>
        <end position="237"/>
    </location>
</feature>
<dbReference type="InterPro" id="IPR008587">
    <property type="entry name" value="FPP_plant"/>
</dbReference>
<evidence type="ECO:0000256" key="1">
    <source>
        <dbReference type="ARBA" id="ARBA00005921"/>
    </source>
</evidence>
<comment type="similarity">
    <text evidence="1">Belongs to the FPP family.</text>
</comment>
<dbReference type="PANTHER" id="PTHR31580">
    <property type="entry name" value="FILAMENT-LIKE PLANT PROTEIN 4"/>
    <property type="match status" value="1"/>
</dbReference>
<feature type="compositionally biased region" description="Basic and acidic residues" evidence="4">
    <location>
        <begin position="302"/>
        <end position="326"/>
    </location>
</feature>
<evidence type="ECO:0000256" key="4">
    <source>
        <dbReference type="SAM" id="MobiDB-lite"/>
    </source>
</evidence>
<evidence type="ECO:0008006" key="7">
    <source>
        <dbReference type="Google" id="ProtNLM"/>
    </source>
</evidence>
<dbReference type="Pfam" id="PF05911">
    <property type="entry name" value="FPP"/>
    <property type="match status" value="1"/>
</dbReference>
<sequence>MLFKINEEKSQAEAEIELFKSNIESCEREINSLKYELHLASKELEIRNEEKDMSMRSAEAANKQHMEGVKKIAKLEAECQRLRGLVRKKLPGPAALAQMKLEVESLGRDYGETRLRRSPVKPSSPHMSPVTEFSLDNVQKFHKENEFLTERLLAMEEETKMLKEALAKRNSELQTSRGMCAQTVSKLQTLEAQLQIKGSPKSVVQITTEGSSSQNASNPPSLTSLSEDGNDDDRSCAESWATTLGSDLSHIRKEKSNQKSNKAENQNHLNLMDDFLEMEKLACLPNDSNGAVSISDGPNNKTSERENHDASGDVTAEKDIQSEQQHDLSPLEAAPGEARSKISMLLELLSKDTDFGKVIEDIKRVVQETQDTLHPHTVNCISEEVHSSDAICDRQANPEDSGLTTEKEITLSQPARGTMELMNEDLASAISLINDFVLFLGKEVMGVHDTFPDGNELSHKIEEFSGAFNKAIHGNLSLADFVLGLSHVLANVGELKFNVLGYKGVETETNSPDCIDKVVLPENKLVEKDSSERYQNVCVHISNHSNPEVPDDGNLVSGYESNAAPCKISLEEFEQMKSEKDNLAMDLERCNETLEMTKSQLQETEQLLAEAKSQFASAQNSNSLAETQLRCMAESYRSLEARAEELEAELKLLQVRTETLENELQEEKRNHQDALARCTELQEQLKRNELLAAETEFKTKQDRELADAAEKLAECQETIFLLGKQLKSLHPQTEHMGSPYSERSQKGEGFTEDEPTTTVRDSDQAEMEGTAFANVNRVGGESPVNLYNTPCSPSDTEANTLLKSPVNSKYPKHRPTKSTSSSASSTPTPEKHQRGFSRFFSSKGKNGY</sequence>
<proteinExistence type="inferred from homology"/>
<evidence type="ECO:0000313" key="6">
    <source>
        <dbReference type="Proteomes" id="UP000507222"/>
    </source>
</evidence>
<feature type="coiled-coil region" evidence="3">
    <location>
        <begin position="2"/>
        <end position="78"/>
    </location>
</feature>
<feature type="compositionally biased region" description="Polar residues" evidence="4">
    <location>
        <begin position="202"/>
        <end position="227"/>
    </location>
</feature>
<dbReference type="EMBL" id="CAEKDK010000001">
    <property type="protein sequence ID" value="CAB4265597.1"/>
    <property type="molecule type" value="Genomic_DNA"/>
</dbReference>
<gene>
    <name evidence="5" type="ORF">CURHAP_LOCUS7749</name>
</gene>
<accession>A0A6J5TQX6</accession>
<dbReference type="PANTHER" id="PTHR31580:SF4">
    <property type="entry name" value="FILAMENT-LIKE PLANT PROTEIN 6"/>
    <property type="match status" value="1"/>
</dbReference>
<dbReference type="AlphaFoldDB" id="A0A6J5TQX6"/>
<organism evidence="5 6">
    <name type="scientific">Prunus armeniaca</name>
    <name type="common">Apricot</name>
    <name type="synonym">Armeniaca vulgaris</name>
    <dbReference type="NCBI Taxonomy" id="36596"/>
    <lineage>
        <taxon>Eukaryota</taxon>
        <taxon>Viridiplantae</taxon>
        <taxon>Streptophyta</taxon>
        <taxon>Embryophyta</taxon>
        <taxon>Tracheophyta</taxon>
        <taxon>Spermatophyta</taxon>
        <taxon>Magnoliopsida</taxon>
        <taxon>eudicotyledons</taxon>
        <taxon>Gunneridae</taxon>
        <taxon>Pentapetalae</taxon>
        <taxon>rosids</taxon>
        <taxon>fabids</taxon>
        <taxon>Rosales</taxon>
        <taxon>Rosaceae</taxon>
        <taxon>Amygdaloideae</taxon>
        <taxon>Amygdaleae</taxon>
        <taxon>Prunus</taxon>
    </lineage>
</organism>
<keyword evidence="2 3" id="KW-0175">Coiled coil</keyword>
<reference evidence="5 6" key="1">
    <citation type="submission" date="2020-05" db="EMBL/GenBank/DDBJ databases">
        <authorList>
            <person name="Campoy J."/>
            <person name="Schneeberger K."/>
            <person name="Spophaly S."/>
        </authorList>
    </citation>
    <scope>NUCLEOTIDE SEQUENCE [LARGE SCALE GENOMIC DNA]</scope>
    <source>
        <strain evidence="5">PruArmRojPasFocal</strain>
    </source>
</reference>
<feature type="compositionally biased region" description="Polar residues" evidence="4">
    <location>
        <begin position="289"/>
        <end position="301"/>
    </location>
</feature>